<name>A0A8C9SJ92_SCLFO</name>
<keyword evidence="4 10" id="KW-1133">Transmembrane helix</keyword>
<dbReference type="Gene3D" id="1.10.1450.10">
    <property type="entry name" value="Tetraspanin"/>
    <property type="match status" value="1"/>
</dbReference>
<protein>
    <recommendedName>
        <fullName evidence="10">Tetraspanin</fullName>
    </recommendedName>
</protein>
<dbReference type="PANTHER" id="PTHR19282">
    <property type="entry name" value="TETRASPANIN"/>
    <property type="match status" value="1"/>
</dbReference>
<keyword evidence="3 10" id="KW-0812">Transmembrane</keyword>
<dbReference type="InterPro" id="IPR008952">
    <property type="entry name" value="Tetraspanin_EC2_sf"/>
</dbReference>
<comment type="similarity">
    <text evidence="2 10">Belongs to the tetraspanin (TM4SF) family.</text>
</comment>
<evidence type="ECO:0000256" key="6">
    <source>
        <dbReference type="ARBA" id="ARBA00023180"/>
    </source>
</evidence>
<dbReference type="InterPro" id="IPR000301">
    <property type="entry name" value="Tetraspanin_animals"/>
</dbReference>
<keyword evidence="5 10" id="KW-0472">Membrane</keyword>
<dbReference type="OrthoDB" id="6134317at2759"/>
<dbReference type="PRINTS" id="PR00259">
    <property type="entry name" value="TMFOUR"/>
</dbReference>
<dbReference type="AlphaFoldDB" id="A0A8C9SJ92"/>
<keyword evidence="6" id="KW-0325">Glycoprotein</keyword>
<evidence type="ECO:0000256" key="4">
    <source>
        <dbReference type="ARBA" id="ARBA00022989"/>
    </source>
</evidence>
<evidence type="ECO:0000313" key="11">
    <source>
        <dbReference type="Ensembl" id="ENSSFOP00015038464.1"/>
    </source>
</evidence>
<comment type="function">
    <text evidence="9">Structural component of specialized membrane microdomains known as tetraspanin-enriched microdomains (TERMs), which act as platforms for receptor clustering and signaling. Participates thereby in diverse biological functions such as cell signal transduction, adhesion, migration and protein trafficking. Regulates neuronal differentiation in response to NGF by facilitating NGF-mediated activation of NTRK1/TRKA receptor tyrosine kinase and subsequent downstream signaling pathways. Plays a role in the inhibition of TNFalpha-induced apoptosis. Mechanistically, inhibits the NF-kappa-B signaling pathway by blocking phosphorylation of CHUK. Also promotes the stability of the thiamine transporter 1/SLC19A2 in intestinal epithelial cells leading to an increase of thiamine uptake process.</text>
</comment>
<dbReference type="InterPro" id="IPR018499">
    <property type="entry name" value="Tetraspanin/Peripherin"/>
</dbReference>
<evidence type="ECO:0000256" key="1">
    <source>
        <dbReference type="ARBA" id="ARBA00004155"/>
    </source>
</evidence>
<reference evidence="11" key="2">
    <citation type="submission" date="2025-08" db="UniProtKB">
        <authorList>
            <consortium name="Ensembl"/>
        </authorList>
    </citation>
    <scope>IDENTIFICATION</scope>
</reference>
<accession>A0A8C9SJ92</accession>
<evidence type="ECO:0000256" key="2">
    <source>
        <dbReference type="ARBA" id="ARBA00006840"/>
    </source>
</evidence>
<evidence type="ECO:0000256" key="5">
    <source>
        <dbReference type="ARBA" id="ARBA00023136"/>
    </source>
</evidence>
<evidence type="ECO:0000256" key="7">
    <source>
        <dbReference type="ARBA" id="ARBA00023228"/>
    </source>
</evidence>
<comment type="subcellular location">
    <subcellularLocation>
        <location evidence="1">Lysosome membrane</location>
        <topology evidence="1">Multi-pass membrane protein</topology>
    </subcellularLocation>
    <subcellularLocation>
        <location evidence="10">Membrane</location>
        <topology evidence="10">Multi-pass membrane protein</topology>
    </subcellularLocation>
</comment>
<dbReference type="GO" id="GO:0005765">
    <property type="term" value="C:lysosomal membrane"/>
    <property type="evidence" value="ECO:0007669"/>
    <property type="project" value="UniProtKB-SubCell"/>
</dbReference>
<dbReference type="GO" id="GO:0005886">
    <property type="term" value="C:plasma membrane"/>
    <property type="evidence" value="ECO:0007669"/>
    <property type="project" value="TreeGrafter"/>
</dbReference>
<comment type="caution">
    <text evidence="10">Lacks conserved residue(s) required for the propagation of feature annotation.</text>
</comment>
<feature type="transmembrane region" description="Helical" evidence="10">
    <location>
        <begin position="63"/>
        <end position="82"/>
    </location>
</feature>
<evidence type="ECO:0000256" key="8">
    <source>
        <dbReference type="ARBA" id="ARBA00046464"/>
    </source>
</evidence>
<keyword evidence="12" id="KW-1185">Reference proteome</keyword>
<dbReference type="PANTHER" id="PTHR19282:SF216">
    <property type="entry name" value="TETRASPANIN-1"/>
    <property type="match status" value="1"/>
</dbReference>
<dbReference type="CDD" id="cd03156">
    <property type="entry name" value="uroplakin_I_like_LEL"/>
    <property type="match status" value="1"/>
</dbReference>
<gene>
    <name evidence="11" type="primary">TSPAN1</name>
</gene>
<reference evidence="11 12" key="1">
    <citation type="submission" date="2019-04" db="EMBL/GenBank/DDBJ databases">
        <authorList>
            <consortium name="Wellcome Sanger Institute Data Sharing"/>
        </authorList>
    </citation>
    <scope>NUCLEOTIDE SEQUENCE [LARGE SCALE GENOMIC DNA]</scope>
</reference>
<keyword evidence="7" id="KW-0458">Lysosome</keyword>
<dbReference type="PIRSF" id="PIRSF002419">
    <property type="entry name" value="Tetraspanin"/>
    <property type="match status" value="1"/>
</dbReference>
<dbReference type="GeneTree" id="ENSGT00940000158851"/>
<dbReference type="SUPFAM" id="SSF48652">
    <property type="entry name" value="Tetraspanin"/>
    <property type="match status" value="1"/>
</dbReference>
<evidence type="ECO:0000256" key="3">
    <source>
        <dbReference type="ARBA" id="ARBA00022692"/>
    </source>
</evidence>
<sequence>MSVKYKCWYNYTLCSPPVTFPLSPRQLGGTALLGVGIWVSVDRMSFLKVLGPFSSQATQFSNVSFFCIALGAVLILLGFLGCCGAQRNSKCLMLAFFVILLLIFIAEVGVGIMALAYSSFTESILRAWAIPALKGQYGSDPAVTEIWNITMTELKCCGFTNYTDFTDSLYYTQNGKTYPPTCCTDNTLDCSLNDAANSTVKGCFYQLLSILENNAGLIGGIAAVNSHLSQFIIICSQVYNDI</sequence>
<organism evidence="11 12">
    <name type="scientific">Scleropages formosus</name>
    <name type="common">Asian bonytongue</name>
    <name type="synonym">Osteoglossum formosum</name>
    <dbReference type="NCBI Taxonomy" id="113540"/>
    <lineage>
        <taxon>Eukaryota</taxon>
        <taxon>Metazoa</taxon>
        <taxon>Chordata</taxon>
        <taxon>Craniata</taxon>
        <taxon>Vertebrata</taxon>
        <taxon>Euteleostomi</taxon>
        <taxon>Actinopterygii</taxon>
        <taxon>Neopterygii</taxon>
        <taxon>Teleostei</taxon>
        <taxon>Osteoglossocephala</taxon>
        <taxon>Osteoglossomorpha</taxon>
        <taxon>Osteoglossiformes</taxon>
        <taxon>Osteoglossidae</taxon>
        <taxon>Scleropages</taxon>
    </lineage>
</organism>
<evidence type="ECO:0000256" key="10">
    <source>
        <dbReference type="RuleBase" id="RU361218"/>
    </source>
</evidence>
<evidence type="ECO:0000256" key="9">
    <source>
        <dbReference type="ARBA" id="ARBA00054958"/>
    </source>
</evidence>
<evidence type="ECO:0000313" key="12">
    <source>
        <dbReference type="Proteomes" id="UP000694397"/>
    </source>
</evidence>
<dbReference type="Ensembl" id="ENSSFOT00015082114.1">
    <property type="protein sequence ID" value="ENSSFOP00015038464.1"/>
    <property type="gene ID" value="ENSSFOG00015029719.1"/>
</dbReference>
<reference evidence="11" key="3">
    <citation type="submission" date="2025-09" db="UniProtKB">
        <authorList>
            <consortium name="Ensembl"/>
        </authorList>
    </citation>
    <scope>IDENTIFICATION</scope>
</reference>
<dbReference type="FunFam" id="1.10.1450.10:FF:000020">
    <property type="entry name" value="Tetraspanin"/>
    <property type="match status" value="1"/>
</dbReference>
<dbReference type="Proteomes" id="UP000694397">
    <property type="component" value="Chromosome 9"/>
</dbReference>
<feature type="transmembrane region" description="Helical" evidence="10">
    <location>
        <begin position="94"/>
        <end position="117"/>
    </location>
</feature>
<comment type="subunit">
    <text evidence="8">Interacts with SLC19A2. Interacts with NTRK1/TRKA.</text>
</comment>
<proteinExistence type="inferred from homology"/>
<dbReference type="Pfam" id="PF00335">
    <property type="entry name" value="Tetraspanin"/>
    <property type="match status" value="1"/>
</dbReference>